<evidence type="ECO:0000256" key="4">
    <source>
        <dbReference type="ARBA" id="ARBA00023125"/>
    </source>
</evidence>
<keyword evidence="8" id="KW-1185">Reference proteome</keyword>
<proteinExistence type="predicted"/>
<dbReference type="CDD" id="cd07177">
    <property type="entry name" value="terB_like"/>
    <property type="match status" value="1"/>
</dbReference>
<dbReference type="Gene3D" id="3.30.420.10">
    <property type="entry name" value="Ribonuclease H-like superfamily/Ribonuclease H"/>
    <property type="match status" value="1"/>
</dbReference>
<keyword evidence="4" id="KW-0238">DNA-binding</keyword>
<evidence type="ECO:0000256" key="3">
    <source>
        <dbReference type="ARBA" id="ARBA00022839"/>
    </source>
</evidence>
<sequence>MIDVETTGLSPNQHRVLEVAVVTTDPWGRVVDEWATRINPQGPVGATHIHGIRDADVAHAPTFSEVVVELNDRLRGAAIAAHHARFDLSFLRAEYRRAGWDLPFVPALCTLEASEYHLPSLDRRRLTDCCWAVGAPLTSAHSALGDARATAGLLAMFMHPHIGRAPLREHVELPGSAMAISWPTAPSRAPSVFIPERNRVSPRAQTVMARQAAAPVPQALVEIIERFSLVDALDEGAPSGALAYLEKLAEVLEDGEVTTEEADELAAIAEAVQLTDDDVAAANRAFVLTLAHAALDDGKVSRAERAELQQIADLLGVNQKVIPALLDRAENARNQRLSTFLKELPTDWPHGTPLRVGDKVVFTGCEDTLRARLEWESERLGVRIIGAVSAKTAMLVTDGTFEGTKAEKARESGTRTVQPATYAVLLAHLQPALARSSKPVPTTPKAPTPQHAEGVTGDSLTRPRSSPSTTGPTPADVRAWARASGYEVGTRGRLHQELIDAYEKATGHQVVPIDDRGRNAFNGQLQQDRVARCSEAVDLQRQGLSRAEIGERMSLGAETVKTMLRDGKFYDDPTTDPARAAVAEKAATARRAGRTRSDFRSGLGLTLPKSEEAWRDAAVLHE</sequence>
<dbReference type="PANTHER" id="PTHR30231:SF4">
    <property type="entry name" value="PROTEIN NEN2"/>
    <property type="match status" value="1"/>
</dbReference>
<dbReference type="InterPro" id="IPR055370">
    <property type="entry name" value="Lsr2_DNA-bd"/>
</dbReference>
<dbReference type="CDD" id="cd06127">
    <property type="entry name" value="DEDDh"/>
    <property type="match status" value="1"/>
</dbReference>
<feature type="domain" description="Exonuclease" evidence="6">
    <location>
        <begin position="2"/>
        <end position="163"/>
    </location>
</feature>
<dbReference type="PANTHER" id="PTHR30231">
    <property type="entry name" value="DNA POLYMERASE III SUBUNIT EPSILON"/>
    <property type="match status" value="1"/>
</dbReference>
<dbReference type="Gene3D" id="4.10.320.10">
    <property type="entry name" value="E3-binding domain"/>
    <property type="match status" value="1"/>
</dbReference>
<evidence type="ECO:0000313" key="7">
    <source>
        <dbReference type="EMBL" id="MFC5731547.1"/>
    </source>
</evidence>
<accession>A0ABW0ZM39</accession>
<feature type="region of interest" description="Disordered" evidence="5">
    <location>
        <begin position="583"/>
        <end position="602"/>
    </location>
</feature>
<evidence type="ECO:0000256" key="5">
    <source>
        <dbReference type="SAM" id="MobiDB-lite"/>
    </source>
</evidence>
<dbReference type="SUPFAM" id="SSF158682">
    <property type="entry name" value="TerB-like"/>
    <property type="match status" value="1"/>
</dbReference>
<dbReference type="InterPro" id="IPR036625">
    <property type="entry name" value="E3-bd_dom_sf"/>
</dbReference>
<dbReference type="RefSeq" id="WP_168798451.1">
    <property type="nucleotide sequence ID" value="NZ_JBHSNS010000017.1"/>
</dbReference>
<feature type="compositionally biased region" description="Low complexity" evidence="5">
    <location>
        <begin position="459"/>
        <end position="474"/>
    </location>
</feature>
<keyword evidence="2" id="KW-0378">Hydrolase</keyword>
<protein>
    <submittedName>
        <fullName evidence="7">Histone-like nucleoid-structuring protein Lsr2</fullName>
    </submittedName>
</protein>
<dbReference type="InterPro" id="IPR013520">
    <property type="entry name" value="Ribonucl_H"/>
</dbReference>
<dbReference type="SUPFAM" id="SSF53098">
    <property type="entry name" value="Ribonuclease H-like"/>
    <property type="match status" value="1"/>
</dbReference>
<dbReference type="SMART" id="SM00479">
    <property type="entry name" value="EXOIII"/>
    <property type="match status" value="1"/>
</dbReference>
<dbReference type="EMBL" id="JBHSNS010000017">
    <property type="protein sequence ID" value="MFC5731547.1"/>
    <property type="molecule type" value="Genomic_DNA"/>
</dbReference>
<name>A0ABW0ZM39_9ACTN</name>
<reference evidence="8" key="1">
    <citation type="journal article" date="2019" name="Int. J. Syst. Evol. Microbiol.">
        <title>The Global Catalogue of Microorganisms (GCM) 10K type strain sequencing project: providing services to taxonomists for standard genome sequencing and annotation.</title>
        <authorList>
            <consortium name="The Broad Institute Genomics Platform"/>
            <consortium name="The Broad Institute Genome Sequencing Center for Infectious Disease"/>
            <person name="Wu L."/>
            <person name="Ma J."/>
        </authorList>
    </citation>
    <scope>NUCLEOTIDE SEQUENCE [LARGE SCALE GENOMIC DNA]</scope>
    <source>
        <strain evidence="8">YIM 94188</strain>
    </source>
</reference>
<evidence type="ECO:0000256" key="2">
    <source>
        <dbReference type="ARBA" id="ARBA00022801"/>
    </source>
</evidence>
<keyword evidence="1" id="KW-0540">Nuclease</keyword>
<dbReference type="InterPro" id="IPR036397">
    <property type="entry name" value="RNaseH_sf"/>
</dbReference>
<gene>
    <name evidence="7" type="ORF">ACFPQB_21735</name>
</gene>
<dbReference type="InterPro" id="IPR029024">
    <property type="entry name" value="TerB-like"/>
</dbReference>
<evidence type="ECO:0000256" key="1">
    <source>
        <dbReference type="ARBA" id="ARBA00022722"/>
    </source>
</evidence>
<dbReference type="Gene3D" id="3.40.50.10190">
    <property type="entry name" value="BRCT domain"/>
    <property type="match status" value="1"/>
</dbReference>
<evidence type="ECO:0000313" key="8">
    <source>
        <dbReference type="Proteomes" id="UP001596072"/>
    </source>
</evidence>
<dbReference type="InterPro" id="IPR036420">
    <property type="entry name" value="BRCT_dom_sf"/>
</dbReference>
<comment type="caution">
    <text evidence="7">The sequence shown here is derived from an EMBL/GenBank/DDBJ whole genome shotgun (WGS) entry which is preliminary data.</text>
</comment>
<keyword evidence="3" id="KW-0269">Exonuclease</keyword>
<dbReference type="Gene3D" id="1.10.3680.10">
    <property type="entry name" value="TerB-like"/>
    <property type="match status" value="1"/>
</dbReference>
<evidence type="ECO:0000259" key="6">
    <source>
        <dbReference type="SMART" id="SM00479"/>
    </source>
</evidence>
<dbReference type="Pfam" id="PF23359">
    <property type="entry name" value="Lsr2_DNA-bd"/>
    <property type="match status" value="1"/>
</dbReference>
<organism evidence="7 8">
    <name type="scientific">Nocardioides vastitatis</name>
    <dbReference type="NCBI Taxonomy" id="2568655"/>
    <lineage>
        <taxon>Bacteria</taxon>
        <taxon>Bacillati</taxon>
        <taxon>Actinomycetota</taxon>
        <taxon>Actinomycetes</taxon>
        <taxon>Propionibacteriales</taxon>
        <taxon>Nocardioidaceae</taxon>
        <taxon>Nocardioides</taxon>
    </lineage>
</organism>
<feature type="region of interest" description="Disordered" evidence="5">
    <location>
        <begin position="434"/>
        <end position="477"/>
    </location>
</feature>
<dbReference type="Proteomes" id="UP001596072">
    <property type="component" value="Unassembled WGS sequence"/>
</dbReference>
<dbReference type="InterPro" id="IPR012337">
    <property type="entry name" value="RNaseH-like_sf"/>
</dbReference>
<dbReference type="Pfam" id="PF00929">
    <property type="entry name" value="RNase_T"/>
    <property type="match status" value="1"/>
</dbReference>